<dbReference type="InterPro" id="IPR017900">
    <property type="entry name" value="4Fe4S_Fe_S_CS"/>
</dbReference>
<proteinExistence type="predicted"/>
<dbReference type="OrthoDB" id="9808559at2"/>
<feature type="domain" description="4Fe-4S ferredoxin-type" evidence="5">
    <location>
        <begin position="406"/>
        <end position="435"/>
    </location>
</feature>
<dbReference type="PANTHER" id="PTHR43687:SF4">
    <property type="entry name" value="BLR5484 PROTEIN"/>
    <property type="match status" value="1"/>
</dbReference>
<dbReference type="InterPro" id="IPR017896">
    <property type="entry name" value="4Fe4S_Fe-S-bd"/>
</dbReference>
<dbReference type="Proteomes" id="UP000249746">
    <property type="component" value="Unassembled WGS sequence"/>
</dbReference>
<dbReference type="Pfam" id="PF12838">
    <property type="entry name" value="Fer4_7"/>
    <property type="match status" value="1"/>
</dbReference>
<reference evidence="6 7" key="1">
    <citation type="submission" date="2017-03" db="EMBL/GenBank/DDBJ databases">
        <title>Genomic and clinical evidence uncovers the enterohepatic species Helicobacter valdiviensis as a potential human intestinal pathogen.</title>
        <authorList>
            <person name="Fresia P."/>
            <person name="Jara R."/>
            <person name="Sierra R."/>
            <person name="Ferres I."/>
            <person name="Greif G."/>
            <person name="Iraola G."/>
            <person name="Collado L."/>
        </authorList>
    </citation>
    <scope>NUCLEOTIDE SEQUENCE [LARGE SCALE GENOMIC DNA]</scope>
    <source>
        <strain evidence="6 7">WBE14</strain>
    </source>
</reference>
<keyword evidence="3" id="KW-0408">Iron</keyword>
<keyword evidence="1" id="KW-0004">4Fe-4S</keyword>
<accession>A0A2W6MTA1</accession>
<keyword evidence="4" id="KW-0411">Iron-sulfur</keyword>
<protein>
    <submittedName>
        <fullName evidence="6">Ferredoxin</fullName>
    </submittedName>
</protein>
<evidence type="ECO:0000256" key="3">
    <source>
        <dbReference type="ARBA" id="ARBA00023004"/>
    </source>
</evidence>
<feature type="domain" description="4Fe-4S ferredoxin-type" evidence="5">
    <location>
        <begin position="193"/>
        <end position="222"/>
    </location>
</feature>
<dbReference type="EMBL" id="NBIU01000022">
    <property type="protein sequence ID" value="PZT47774.1"/>
    <property type="molecule type" value="Genomic_DNA"/>
</dbReference>
<evidence type="ECO:0000313" key="6">
    <source>
        <dbReference type="EMBL" id="PZT47774.1"/>
    </source>
</evidence>
<evidence type="ECO:0000259" key="5">
    <source>
        <dbReference type="PROSITE" id="PS51379"/>
    </source>
</evidence>
<evidence type="ECO:0000256" key="4">
    <source>
        <dbReference type="ARBA" id="ARBA00023014"/>
    </source>
</evidence>
<dbReference type="PROSITE" id="PS51379">
    <property type="entry name" value="4FE4S_FER_2"/>
    <property type="match status" value="3"/>
</dbReference>
<name>A0A2W6MTA1_9HELI</name>
<dbReference type="PANTHER" id="PTHR43687">
    <property type="entry name" value="ADENYLYLSULFATE REDUCTASE, BETA SUBUNIT"/>
    <property type="match status" value="1"/>
</dbReference>
<dbReference type="GO" id="GO:0051539">
    <property type="term" value="F:4 iron, 4 sulfur cluster binding"/>
    <property type="evidence" value="ECO:0007669"/>
    <property type="project" value="UniProtKB-KW"/>
</dbReference>
<dbReference type="GO" id="GO:0046872">
    <property type="term" value="F:metal ion binding"/>
    <property type="evidence" value="ECO:0007669"/>
    <property type="project" value="UniProtKB-KW"/>
</dbReference>
<comment type="caution">
    <text evidence="6">The sequence shown here is derived from an EMBL/GenBank/DDBJ whole genome shotgun (WGS) entry which is preliminary data.</text>
</comment>
<evidence type="ECO:0000313" key="7">
    <source>
        <dbReference type="Proteomes" id="UP000249746"/>
    </source>
</evidence>
<evidence type="ECO:0000256" key="2">
    <source>
        <dbReference type="ARBA" id="ARBA00022723"/>
    </source>
</evidence>
<organism evidence="6 7">
    <name type="scientific">Helicobacter valdiviensis</name>
    <dbReference type="NCBI Taxonomy" id="1458358"/>
    <lineage>
        <taxon>Bacteria</taxon>
        <taxon>Pseudomonadati</taxon>
        <taxon>Campylobacterota</taxon>
        <taxon>Epsilonproteobacteria</taxon>
        <taxon>Campylobacterales</taxon>
        <taxon>Helicobacteraceae</taxon>
        <taxon>Helicobacter</taxon>
    </lineage>
</organism>
<evidence type="ECO:0000256" key="1">
    <source>
        <dbReference type="ARBA" id="ARBA00022485"/>
    </source>
</evidence>
<dbReference type="PROSITE" id="PS00198">
    <property type="entry name" value="4FE4S_FER_1"/>
    <property type="match status" value="2"/>
</dbReference>
<dbReference type="Pfam" id="PF13237">
    <property type="entry name" value="Fer4_10"/>
    <property type="match status" value="1"/>
</dbReference>
<dbReference type="SUPFAM" id="SSF54862">
    <property type="entry name" value="4Fe-4S ferredoxins"/>
    <property type="match status" value="2"/>
</dbReference>
<keyword evidence="2" id="KW-0479">Metal-binding</keyword>
<dbReference type="AlphaFoldDB" id="A0A2W6MTA1"/>
<dbReference type="InterPro" id="IPR050572">
    <property type="entry name" value="Fe-S_Ferredoxin"/>
</dbReference>
<keyword evidence="7" id="KW-1185">Reference proteome</keyword>
<sequence length="507" mass="57609">MNIQNSLPLGHLVLDKQEQFYTQKFDILEKAQEIFEDFKLDNNKHTNISNSLAILYAKDEGNIPPLIDFFQKDAMQDFEVVLVELSEATSINGSFGNFVAKLNNEEEILFSQAVLFVNDENLLRFRGIYSVADFDNPSTLLATLKSNLGTFSYKEIITYKDDACQYHHRREKHCGKCADICPTFGVGANDNLMELVFSPIDCISCGACVGVCPTSSLTYEDLPKEGLEEIIDLYKESKIFLCDLDSYENLARLNFTLPQNLTPLILPNLKMLNENDYLTMLQTSGNDLLVFNHQAPMIDFINNITQNAYQKNAILQASTPQEIEEYAQQINSFESYLYKNRYNKPHRESFAQRLQYIIKDKDFGIAKSVAPVYYGNIKIDKDKCTLCLSCVGACNVNAIFAKSDDFSLRFNPSLCTTCGYCVDSCPEKIMDLNRDGLELNPDYFKSRELAKDEPFLCVECGKPFSTKKSIDKIFTMLSASFSKDPQKLRTLQCCPDCKVRVMFANKV</sequence>
<dbReference type="Gene3D" id="3.30.70.20">
    <property type="match status" value="2"/>
</dbReference>
<feature type="domain" description="4Fe-4S ferredoxin-type" evidence="5">
    <location>
        <begin position="375"/>
        <end position="404"/>
    </location>
</feature>
<gene>
    <name evidence="6" type="ORF">B6S12_07495</name>
</gene>